<feature type="transmembrane region" description="Helical" evidence="2">
    <location>
        <begin position="58"/>
        <end position="87"/>
    </location>
</feature>
<reference evidence="4" key="1">
    <citation type="submission" date="2023-07" db="EMBL/GenBank/DDBJ databases">
        <title>30 novel species of actinomycetes from the DSMZ collection.</title>
        <authorList>
            <person name="Nouioui I."/>
        </authorList>
    </citation>
    <scope>NUCLEOTIDE SEQUENCE [LARGE SCALE GENOMIC DNA]</scope>
    <source>
        <strain evidence="4">DSM 45834</strain>
    </source>
</reference>
<dbReference type="RefSeq" id="WP_311558460.1">
    <property type="nucleotide sequence ID" value="NZ_JAVREJ010000015.1"/>
</dbReference>
<sequence>MTAHTPSQATPTGATISSDPTNATTGELVTRLSAQISELVRGELTLAKAELTQKGKRAGIGAGLAGTAGVLALYGVGALITTVIAALALVLPVWAAALIVAVVIFIVAGVLGLLGKNQIQRATPPVPENTVESVKRDVATVTERIKR</sequence>
<feature type="region of interest" description="Disordered" evidence="1">
    <location>
        <begin position="1"/>
        <end position="22"/>
    </location>
</feature>
<name>A0ABU2NDD3_9PSEU</name>
<evidence type="ECO:0000256" key="1">
    <source>
        <dbReference type="SAM" id="MobiDB-lite"/>
    </source>
</evidence>
<gene>
    <name evidence="3" type="ORF">RM445_20745</name>
</gene>
<comment type="caution">
    <text evidence="3">The sequence shown here is derived from an EMBL/GenBank/DDBJ whole genome shotgun (WGS) entry which is preliminary data.</text>
</comment>
<keyword evidence="4" id="KW-1185">Reference proteome</keyword>
<evidence type="ECO:0000313" key="3">
    <source>
        <dbReference type="EMBL" id="MDT0351960.1"/>
    </source>
</evidence>
<organism evidence="3 4">
    <name type="scientific">Pseudonocardia charpentierae</name>
    <dbReference type="NCBI Taxonomy" id="3075545"/>
    <lineage>
        <taxon>Bacteria</taxon>
        <taxon>Bacillati</taxon>
        <taxon>Actinomycetota</taxon>
        <taxon>Actinomycetes</taxon>
        <taxon>Pseudonocardiales</taxon>
        <taxon>Pseudonocardiaceae</taxon>
        <taxon>Pseudonocardia</taxon>
    </lineage>
</organism>
<dbReference type="Proteomes" id="UP001183202">
    <property type="component" value="Unassembled WGS sequence"/>
</dbReference>
<evidence type="ECO:0000256" key="2">
    <source>
        <dbReference type="SAM" id="Phobius"/>
    </source>
</evidence>
<protein>
    <submittedName>
        <fullName evidence="3">Phage holin family protein</fullName>
    </submittedName>
</protein>
<accession>A0ABU2NDD3</accession>
<proteinExistence type="predicted"/>
<dbReference type="Pfam" id="PF07332">
    <property type="entry name" value="Phage_holin_3_6"/>
    <property type="match status" value="1"/>
</dbReference>
<evidence type="ECO:0000313" key="4">
    <source>
        <dbReference type="Proteomes" id="UP001183202"/>
    </source>
</evidence>
<keyword evidence="2" id="KW-0472">Membrane</keyword>
<dbReference type="InterPro" id="IPR009937">
    <property type="entry name" value="Phage_holin_3_6"/>
</dbReference>
<dbReference type="EMBL" id="JAVREJ010000015">
    <property type="protein sequence ID" value="MDT0351960.1"/>
    <property type="molecule type" value="Genomic_DNA"/>
</dbReference>
<keyword evidence="2" id="KW-0812">Transmembrane</keyword>
<feature type="transmembrane region" description="Helical" evidence="2">
    <location>
        <begin position="93"/>
        <end position="114"/>
    </location>
</feature>
<keyword evidence="2" id="KW-1133">Transmembrane helix</keyword>